<dbReference type="GO" id="GO:0016887">
    <property type="term" value="F:ATP hydrolysis activity"/>
    <property type="evidence" value="ECO:0007669"/>
    <property type="project" value="InterPro"/>
</dbReference>
<dbReference type="GO" id="GO:0051880">
    <property type="term" value="F:G-quadruplex DNA binding"/>
    <property type="evidence" value="ECO:0007669"/>
    <property type="project" value="TreeGrafter"/>
</dbReference>
<evidence type="ECO:0000313" key="19">
    <source>
        <dbReference type="Proteomes" id="UP000240883"/>
    </source>
</evidence>
<evidence type="ECO:0000256" key="1">
    <source>
        <dbReference type="ARBA" id="ARBA00001947"/>
    </source>
</evidence>
<feature type="region of interest" description="Disordered" evidence="16">
    <location>
        <begin position="404"/>
        <end position="428"/>
    </location>
</feature>
<evidence type="ECO:0000256" key="13">
    <source>
        <dbReference type="ARBA" id="ARBA00023242"/>
    </source>
</evidence>
<feature type="coiled-coil region" evidence="15">
    <location>
        <begin position="945"/>
        <end position="1049"/>
    </location>
</feature>
<feature type="coiled-coil region" evidence="15">
    <location>
        <begin position="610"/>
        <end position="667"/>
    </location>
</feature>
<evidence type="ECO:0000256" key="9">
    <source>
        <dbReference type="ARBA" id="ARBA00022801"/>
    </source>
</evidence>
<evidence type="ECO:0000256" key="4">
    <source>
        <dbReference type="ARBA" id="ARBA00009439"/>
    </source>
</evidence>
<dbReference type="OrthoDB" id="18797at2759"/>
<dbReference type="InterPro" id="IPR038729">
    <property type="entry name" value="Rad50/SbcC_AAA"/>
</dbReference>
<feature type="coiled-coil region" evidence="15">
    <location>
        <begin position="705"/>
        <end position="909"/>
    </location>
</feature>
<evidence type="ECO:0000256" key="7">
    <source>
        <dbReference type="ARBA" id="ARBA00022723"/>
    </source>
</evidence>
<protein>
    <recommendedName>
        <fullName evidence="5">DNA repair protein RAD50</fullName>
    </recommendedName>
</protein>
<dbReference type="GO" id="GO:0070192">
    <property type="term" value="P:chromosome organization involved in meiotic cell cycle"/>
    <property type="evidence" value="ECO:0007669"/>
    <property type="project" value="TreeGrafter"/>
</dbReference>
<name>A0A2T2NNV3_CORCC</name>
<dbReference type="GO" id="GO:0046872">
    <property type="term" value="F:metal ion binding"/>
    <property type="evidence" value="ECO:0007669"/>
    <property type="project" value="UniProtKB-KW"/>
</dbReference>
<evidence type="ECO:0000256" key="14">
    <source>
        <dbReference type="ARBA" id="ARBA00049360"/>
    </source>
</evidence>
<dbReference type="PANTHER" id="PTHR18867">
    <property type="entry name" value="RAD50"/>
    <property type="match status" value="1"/>
</dbReference>
<keyword evidence="11 15" id="KW-0175">Coiled coil</keyword>
<keyword evidence="9" id="KW-0378">Hydrolase</keyword>
<evidence type="ECO:0000256" key="5">
    <source>
        <dbReference type="ARBA" id="ARBA00017893"/>
    </source>
</evidence>
<keyword evidence="7" id="KW-0479">Metal-binding</keyword>
<dbReference type="InterPro" id="IPR027417">
    <property type="entry name" value="P-loop_NTPase"/>
</dbReference>
<feature type="domain" description="Rad50/SbcC-type AAA" evidence="17">
    <location>
        <begin position="6"/>
        <end position="240"/>
    </location>
</feature>
<evidence type="ECO:0000256" key="10">
    <source>
        <dbReference type="ARBA" id="ARBA00022833"/>
    </source>
</evidence>
<dbReference type="FunFam" id="3.40.50.300:FF:000947">
    <property type="entry name" value="DNA repair protein RAD50"/>
    <property type="match status" value="1"/>
</dbReference>
<dbReference type="InterPro" id="IPR004584">
    <property type="entry name" value="Rad50_eukaryotes"/>
</dbReference>
<feature type="compositionally biased region" description="Basic and acidic residues" evidence="16">
    <location>
        <begin position="404"/>
        <end position="421"/>
    </location>
</feature>
<dbReference type="STRING" id="1448308.A0A2T2NNV3"/>
<dbReference type="GO" id="GO:0000794">
    <property type="term" value="C:condensed nuclear chromosome"/>
    <property type="evidence" value="ECO:0007669"/>
    <property type="project" value="TreeGrafter"/>
</dbReference>
<comment type="cofactor">
    <cofactor evidence="1">
        <name>Zn(2+)</name>
        <dbReference type="ChEBI" id="CHEBI:29105"/>
    </cofactor>
</comment>
<comment type="similarity">
    <text evidence="4">Belongs to the SMC family. RAD50 subfamily.</text>
</comment>
<dbReference type="FunFam" id="3.40.50.300:FF:001195">
    <property type="entry name" value="DNA repair protein rad50"/>
    <property type="match status" value="1"/>
</dbReference>
<evidence type="ECO:0000256" key="11">
    <source>
        <dbReference type="ARBA" id="ARBA00023054"/>
    </source>
</evidence>
<dbReference type="EMBL" id="KZ678135">
    <property type="protein sequence ID" value="PSN67104.1"/>
    <property type="molecule type" value="Genomic_DNA"/>
</dbReference>
<evidence type="ECO:0000256" key="2">
    <source>
        <dbReference type="ARBA" id="ARBA00004123"/>
    </source>
</evidence>
<dbReference type="SUPFAM" id="SSF52540">
    <property type="entry name" value="P-loop containing nucleoside triphosphate hydrolases"/>
    <property type="match status" value="2"/>
</dbReference>
<evidence type="ECO:0000256" key="8">
    <source>
        <dbReference type="ARBA" id="ARBA00022763"/>
    </source>
</evidence>
<comment type="catalytic activity">
    <reaction evidence="14">
        <text>ATP + H2O = ADP + phosphate + H(+)</text>
        <dbReference type="Rhea" id="RHEA:13065"/>
        <dbReference type="ChEBI" id="CHEBI:15377"/>
        <dbReference type="ChEBI" id="CHEBI:15378"/>
        <dbReference type="ChEBI" id="CHEBI:30616"/>
        <dbReference type="ChEBI" id="CHEBI:43474"/>
        <dbReference type="ChEBI" id="CHEBI:456216"/>
    </reaction>
</comment>
<dbReference type="Pfam" id="PF13558">
    <property type="entry name" value="SbcC_Walker_B"/>
    <property type="match status" value="1"/>
</dbReference>
<dbReference type="GO" id="GO:0006302">
    <property type="term" value="P:double-strand break repair"/>
    <property type="evidence" value="ECO:0007669"/>
    <property type="project" value="InterPro"/>
</dbReference>
<dbReference type="Gene3D" id="3.40.50.300">
    <property type="entry name" value="P-loop containing nucleotide triphosphate hydrolases"/>
    <property type="match status" value="2"/>
</dbReference>
<keyword evidence="8" id="KW-0227">DNA damage</keyword>
<comment type="subcellular location">
    <subcellularLocation>
        <location evidence="3">Chromosome</location>
    </subcellularLocation>
    <subcellularLocation>
        <location evidence="2">Nucleus</location>
    </subcellularLocation>
</comment>
<evidence type="ECO:0000313" key="18">
    <source>
        <dbReference type="EMBL" id="PSN67104.1"/>
    </source>
</evidence>
<organism evidence="18 19">
    <name type="scientific">Corynespora cassiicola Philippines</name>
    <dbReference type="NCBI Taxonomy" id="1448308"/>
    <lineage>
        <taxon>Eukaryota</taxon>
        <taxon>Fungi</taxon>
        <taxon>Dikarya</taxon>
        <taxon>Ascomycota</taxon>
        <taxon>Pezizomycotina</taxon>
        <taxon>Dothideomycetes</taxon>
        <taxon>Pleosporomycetidae</taxon>
        <taxon>Pleosporales</taxon>
        <taxon>Corynesporascaceae</taxon>
        <taxon>Corynespora</taxon>
    </lineage>
</organism>
<evidence type="ECO:0000256" key="12">
    <source>
        <dbReference type="ARBA" id="ARBA00023204"/>
    </source>
</evidence>
<evidence type="ECO:0000256" key="16">
    <source>
        <dbReference type="SAM" id="MobiDB-lite"/>
    </source>
</evidence>
<reference evidence="18 19" key="1">
    <citation type="journal article" date="2018" name="Front. Microbiol.">
        <title>Genome-Wide Analysis of Corynespora cassiicola Leaf Fall Disease Putative Effectors.</title>
        <authorList>
            <person name="Lopez D."/>
            <person name="Ribeiro S."/>
            <person name="Label P."/>
            <person name="Fumanal B."/>
            <person name="Venisse J.S."/>
            <person name="Kohler A."/>
            <person name="de Oliveira R.R."/>
            <person name="Labutti K."/>
            <person name="Lipzen A."/>
            <person name="Lail K."/>
            <person name="Bauer D."/>
            <person name="Ohm R.A."/>
            <person name="Barry K.W."/>
            <person name="Spatafora J."/>
            <person name="Grigoriev I.V."/>
            <person name="Martin F.M."/>
            <person name="Pujade-Renaud V."/>
        </authorList>
    </citation>
    <scope>NUCLEOTIDE SEQUENCE [LARGE SCALE GENOMIC DNA]</scope>
    <source>
        <strain evidence="18 19">Philippines</strain>
    </source>
</reference>
<evidence type="ECO:0000256" key="15">
    <source>
        <dbReference type="SAM" id="Coils"/>
    </source>
</evidence>
<evidence type="ECO:0000256" key="3">
    <source>
        <dbReference type="ARBA" id="ARBA00004286"/>
    </source>
</evidence>
<feature type="coiled-coil region" evidence="15">
    <location>
        <begin position="488"/>
        <end position="522"/>
    </location>
</feature>
<keyword evidence="6" id="KW-0158">Chromosome</keyword>
<accession>A0A2T2NNV3</accession>
<keyword evidence="12" id="KW-0234">DNA repair</keyword>
<keyword evidence="13" id="KW-0539">Nucleus</keyword>
<dbReference type="Pfam" id="PF13476">
    <property type="entry name" value="AAA_23"/>
    <property type="match status" value="1"/>
</dbReference>
<proteinExistence type="inferred from homology"/>
<sequence>MSRIDRLQITGIRSFGPNNAQTIQFQTPLTLIVGWNGSGKTTIIECLKYATTGELPPNSKTGGAFIHDVKLAGEKDVMAQVKLGFFSTTGARLVATRSMQLSIKKNTRSQKTLDGALKLTRSGHPSESISSRVAELDTLIPQFLGVSKAVLENVIFCHQEDSLWPMMEPSKLKAKFDEIFEADKYSKAVENIKYLRKHQNEELKTLVVMEKHAKEDREKASRARTKMTALNDECDELREQWTELQPKRDKAKENYQEAFDRAAEFESIIAQLNGKRITFNANKEMVERLEQDLEEMAESDEELQNMLDQYETRVAQYAQSQETLRGQYAGLKQKVDDVRARLGEKQSEIGRHEAEKEQHERNLKARSDLIKSTAQRHGIRGFDYEITDQKVSEFGKIIKKLARDQDKSVDNARQEHQEDLRNAQSEVSQLKERRTALIQSKDMARTQITTSDKSIKSLLGNMDQIQVDEGNEAILKGQKEETDKNLRAAISEADAERYDDRIREAEDTSRLLDEKKTRLENELVEATVAARDSAQIQYTQDELKRAKHSLETMQQVHAPRIAQIVDLDWTPATLDSLYHKVASRKAADVKEAESRRDVTQTQLSNINFRLSTTESEQNKKRLELQDLEEKVRQTMPKGDVSDFEEYLQELEEQYELTSSDQAKIEAQLDYMQSCLQVAKEHNQCRLCKRTLKDDKADHFTRTGFISNLENIVAKALQNAQAENTEELLAELEAARAAKPSYELAVRLRHTELPALKAEADKLKSERDSINEQLEEHDSKIDELQASQQNVDSLAKNVQTIVNYYTQSQELEAKLDRLTESQKAAGLSRTIDAVKDDLKKVNEEVRSAKDVLATLSTAEKKSRNYINSLELKIRDINAELNLAQSKLKEKRALSERIEELRLQNAKQRENIHGFDSDIQRLAPQIEQAQIRSDDVNLRGTEQIQTLQEEASKLADSTRQLADADRAINAYLDKDGPEQLSRTLRQIENLQGEIGTFEHEMSEVARNVKEIENKVAKTDTTKRSLSDNLRYREAKRALQTLATEIHDMESNNAEGDRQHYEDEGRKWQKEFYELDTQLTSVKTTFDTKDAQLAEMLQEWETDYKDADEKYRENHIKVETTRAAVEDLARYGNALEKAILKYHSLKMQEINRIIEELWRNSYQGTDVDTVKICSDTESARSNRAYNYRVVMVKSQTEMDMRGRCSAGQKVLASIIIRLALAECFGKNCGLIALDEPTTNLDHQNITGLANSLSSIIQLRRKQANFQLVVITHDEQFLREMNCAEYTDVYWRVGRDATQSSYIEKQDINEVS</sequence>
<evidence type="ECO:0000256" key="6">
    <source>
        <dbReference type="ARBA" id="ARBA00022454"/>
    </source>
</evidence>
<feature type="coiled-coil region" evidence="15">
    <location>
        <begin position="213"/>
        <end position="362"/>
    </location>
</feature>
<dbReference type="Gene3D" id="1.10.287.1490">
    <property type="match status" value="1"/>
</dbReference>
<dbReference type="GO" id="GO:0000722">
    <property type="term" value="P:telomere maintenance via recombination"/>
    <property type="evidence" value="ECO:0007669"/>
    <property type="project" value="TreeGrafter"/>
</dbReference>
<keyword evidence="10" id="KW-0862">Zinc</keyword>
<dbReference type="GO" id="GO:0007004">
    <property type="term" value="P:telomere maintenance via telomerase"/>
    <property type="evidence" value="ECO:0007669"/>
    <property type="project" value="TreeGrafter"/>
</dbReference>
<dbReference type="GO" id="GO:0043047">
    <property type="term" value="F:single-stranded telomeric DNA binding"/>
    <property type="evidence" value="ECO:0007669"/>
    <property type="project" value="TreeGrafter"/>
</dbReference>
<dbReference type="NCBIfam" id="TIGR00606">
    <property type="entry name" value="rad50"/>
    <property type="match status" value="1"/>
</dbReference>
<evidence type="ECO:0000259" key="17">
    <source>
        <dbReference type="Pfam" id="PF13476"/>
    </source>
</evidence>
<dbReference type="Proteomes" id="UP000240883">
    <property type="component" value="Unassembled WGS sequence"/>
</dbReference>
<dbReference type="PANTHER" id="PTHR18867:SF12">
    <property type="entry name" value="DNA REPAIR PROTEIN RAD50"/>
    <property type="match status" value="1"/>
</dbReference>
<gene>
    <name evidence="18" type="ORF">BS50DRAFT_552973</name>
</gene>
<keyword evidence="19" id="KW-1185">Reference proteome</keyword>
<dbReference type="GO" id="GO:0003691">
    <property type="term" value="F:double-stranded telomeric DNA binding"/>
    <property type="evidence" value="ECO:0007669"/>
    <property type="project" value="TreeGrafter"/>
</dbReference>
<dbReference type="GO" id="GO:0030870">
    <property type="term" value="C:Mre11 complex"/>
    <property type="evidence" value="ECO:0007669"/>
    <property type="project" value="InterPro"/>
</dbReference>